<dbReference type="EMBL" id="KB456272">
    <property type="protein sequence ID" value="EMF08178.1"/>
    <property type="molecule type" value="Genomic_DNA"/>
</dbReference>
<dbReference type="OrthoDB" id="3633938at2759"/>
<evidence type="ECO:0000256" key="1">
    <source>
        <dbReference type="SAM" id="MobiDB-lite"/>
    </source>
</evidence>
<dbReference type="InterPro" id="IPR056009">
    <property type="entry name" value="DUF7587"/>
</dbReference>
<feature type="compositionally biased region" description="Acidic residues" evidence="1">
    <location>
        <begin position="137"/>
        <end position="156"/>
    </location>
</feature>
<dbReference type="Pfam" id="PF24494">
    <property type="entry name" value="DUF7587"/>
    <property type="match status" value="1"/>
</dbReference>
<sequence>MLKRPASSTAPARDAKRIRASAPPAPTSEQVTPTWGRTLIKKIEQASKKAPRFLFSRSFRGISIMREKRCLLENPHAWRGMNLFRTIVKSRQAKAKMHAHGSVDNLVDGLSRFKLGLLNGPLESEDGTDSVYNASNDPEDSDEDDEHEEEPSDADESALPTGIMNDNVKRRLLDAQNRTPRYLFRAWNNTDAPSGGFIGLNTPEAITPLAFLHKHLPTSQTIYDMPSNSLAAMCKAHLCTESDVYTEFSSWAASIQIAFRFARGAHKYCYISVIDTKGLVGKNVIVHVPSLEFLIGHVAKSCGHEYLAHGVISGPAVLKAIPLKVYLDAGISIPPKYTHLNLLNHAVAQITPAQICAARRVAEAYGGQFSAAVFVAILTLERRSRNFWRSESELNKAVPLFVEAMKHFWIPGELCGDATILTDIVYTKGYENVEQMIKMLRALVDWRHGKGARVRFKQASWKDTGSP</sequence>
<name>M3BPS9_SPHMS</name>
<organism evidence="3 4">
    <name type="scientific">Sphaerulina musiva (strain SO2202)</name>
    <name type="common">Poplar stem canker fungus</name>
    <name type="synonym">Septoria musiva</name>
    <dbReference type="NCBI Taxonomy" id="692275"/>
    <lineage>
        <taxon>Eukaryota</taxon>
        <taxon>Fungi</taxon>
        <taxon>Dikarya</taxon>
        <taxon>Ascomycota</taxon>
        <taxon>Pezizomycotina</taxon>
        <taxon>Dothideomycetes</taxon>
        <taxon>Dothideomycetidae</taxon>
        <taxon>Mycosphaerellales</taxon>
        <taxon>Mycosphaerellaceae</taxon>
        <taxon>Sphaerulina</taxon>
    </lineage>
</organism>
<evidence type="ECO:0000259" key="2">
    <source>
        <dbReference type="Pfam" id="PF24494"/>
    </source>
</evidence>
<evidence type="ECO:0000313" key="4">
    <source>
        <dbReference type="Proteomes" id="UP000016931"/>
    </source>
</evidence>
<accession>M3BPS9</accession>
<evidence type="ECO:0000313" key="3">
    <source>
        <dbReference type="EMBL" id="EMF08178.1"/>
    </source>
</evidence>
<dbReference type="RefSeq" id="XP_016756299.1">
    <property type="nucleotide sequence ID" value="XM_016902818.1"/>
</dbReference>
<dbReference type="HOGENOM" id="CLU_585486_0_0_1"/>
<dbReference type="Proteomes" id="UP000016931">
    <property type="component" value="Unassembled WGS sequence"/>
</dbReference>
<feature type="compositionally biased region" description="Polar residues" evidence="1">
    <location>
        <begin position="1"/>
        <end position="10"/>
    </location>
</feature>
<feature type="domain" description="DUF7587" evidence="2">
    <location>
        <begin position="179"/>
        <end position="323"/>
    </location>
</feature>
<proteinExistence type="predicted"/>
<keyword evidence="4" id="KW-1185">Reference proteome</keyword>
<protein>
    <recommendedName>
        <fullName evidence="2">DUF7587 domain-containing protein</fullName>
    </recommendedName>
</protein>
<feature type="region of interest" description="Disordered" evidence="1">
    <location>
        <begin position="121"/>
        <end position="161"/>
    </location>
</feature>
<reference evidence="3 4" key="1">
    <citation type="journal article" date="2012" name="PLoS Pathog.">
        <title>Diverse lifestyles and strategies of plant pathogenesis encoded in the genomes of eighteen Dothideomycetes fungi.</title>
        <authorList>
            <person name="Ohm R.A."/>
            <person name="Feau N."/>
            <person name="Henrissat B."/>
            <person name="Schoch C.L."/>
            <person name="Horwitz B.A."/>
            <person name="Barry K.W."/>
            <person name="Condon B.J."/>
            <person name="Copeland A.C."/>
            <person name="Dhillon B."/>
            <person name="Glaser F."/>
            <person name="Hesse C.N."/>
            <person name="Kosti I."/>
            <person name="LaButti K."/>
            <person name="Lindquist E.A."/>
            <person name="Lucas S."/>
            <person name="Salamov A.A."/>
            <person name="Bradshaw R.E."/>
            <person name="Ciuffetti L."/>
            <person name="Hamelin R.C."/>
            <person name="Kema G.H.J."/>
            <person name="Lawrence C."/>
            <person name="Scott J.A."/>
            <person name="Spatafora J.W."/>
            <person name="Turgeon B.G."/>
            <person name="de Wit P.J.G.M."/>
            <person name="Zhong S."/>
            <person name="Goodwin S.B."/>
            <person name="Grigoriev I.V."/>
        </authorList>
    </citation>
    <scope>NUCLEOTIDE SEQUENCE [LARGE SCALE GENOMIC DNA]</scope>
    <source>
        <strain evidence="3 4">SO2202</strain>
    </source>
</reference>
<gene>
    <name evidence="3" type="ORF">SEPMUDRAFT_136964</name>
</gene>
<dbReference type="GeneID" id="27899955"/>
<feature type="region of interest" description="Disordered" evidence="1">
    <location>
        <begin position="1"/>
        <end position="32"/>
    </location>
</feature>
<dbReference type="eggNOG" id="ENOG502ST6I">
    <property type="taxonomic scope" value="Eukaryota"/>
</dbReference>
<dbReference type="AlphaFoldDB" id="M3BPS9"/>